<dbReference type="EMBL" id="JAVRQU010000010">
    <property type="protein sequence ID" value="KAK5697974.1"/>
    <property type="molecule type" value="Genomic_DNA"/>
</dbReference>
<name>A0AAN7VRE8_9PEZI</name>
<comment type="caution">
    <text evidence="1">The sequence shown here is derived from an EMBL/GenBank/DDBJ whole genome shotgun (WGS) entry which is preliminary data.</text>
</comment>
<gene>
    <name evidence="1" type="ORF">LTR97_006934</name>
</gene>
<dbReference type="PANTHER" id="PTHR42085">
    <property type="entry name" value="F-BOX DOMAIN-CONTAINING PROTEIN"/>
    <property type="match status" value="1"/>
</dbReference>
<dbReference type="PANTHER" id="PTHR42085:SF2">
    <property type="entry name" value="F-BOX DOMAIN-CONTAINING PROTEIN"/>
    <property type="match status" value="1"/>
</dbReference>
<organism evidence="1 2">
    <name type="scientific">Elasticomyces elasticus</name>
    <dbReference type="NCBI Taxonomy" id="574655"/>
    <lineage>
        <taxon>Eukaryota</taxon>
        <taxon>Fungi</taxon>
        <taxon>Dikarya</taxon>
        <taxon>Ascomycota</taxon>
        <taxon>Pezizomycotina</taxon>
        <taxon>Dothideomycetes</taxon>
        <taxon>Dothideomycetidae</taxon>
        <taxon>Mycosphaerellales</taxon>
        <taxon>Teratosphaeriaceae</taxon>
        <taxon>Elasticomyces</taxon>
    </lineage>
</organism>
<dbReference type="InterPro" id="IPR038883">
    <property type="entry name" value="AN11006-like"/>
</dbReference>
<reference evidence="1" key="1">
    <citation type="submission" date="2023-08" db="EMBL/GenBank/DDBJ databases">
        <title>Black Yeasts Isolated from many extreme environments.</title>
        <authorList>
            <person name="Coleine C."/>
            <person name="Stajich J.E."/>
            <person name="Selbmann L."/>
        </authorList>
    </citation>
    <scope>NUCLEOTIDE SEQUENCE</scope>
    <source>
        <strain evidence="1">CCFEE 5810</strain>
    </source>
</reference>
<protein>
    <submittedName>
        <fullName evidence="1">Uncharacterized protein</fullName>
    </submittedName>
</protein>
<evidence type="ECO:0000313" key="2">
    <source>
        <dbReference type="Proteomes" id="UP001310594"/>
    </source>
</evidence>
<evidence type="ECO:0000313" key="1">
    <source>
        <dbReference type="EMBL" id="KAK5697974.1"/>
    </source>
</evidence>
<proteinExistence type="predicted"/>
<accession>A0AAN7VRE8</accession>
<dbReference type="AlphaFoldDB" id="A0AAN7VRE8"/>
<dbReference type="Proteomes" id="UP001310594">
    <property type="component" value="Unassembled WGS sequence"/>
</dbReference>
<sequence length="366" mass="40692">MSPFTAMDGMLKHMKRVTICQYFFHPNVDAVLKRDLSCVVELRIKGKELQVEVAMSAKGSLRSARMERGGLRTCYPKYENQHQAAAVEIRPAIDDLGKSVQDGGSFSATALADIAGRMARASWMKERLDLEPGRRGSSMAKTTTHSKIAHINTADEVQSHFLGLPRELRNQIYDFALVPKQGFLEHPARLLRGHASDSETRKLRRDARSCSRSYAALSASNHQIGEEARDCFFGKNVFCTEIYFPSGHGGVPPEHKDGRLAYMKHMVLGRALAARGKLVFCLFDVRIKGKEVRSEVVVSADYFKPIMEARYGGVGQVTLASEAQCQYIETGSKRALDKLKDGLEKEGCFSRRLLNGFATGLSQVLE</sequence>